<keyword evidence="1" id="KW-0812">Transmembrane</keyword>
<keyword evidence="1" id="KW-0472">Membrane</keyword>
<name>A0A1V0SHX0_9VIRU</name>
<proteinExistence type="predicted"/>
<gene>
    <name evidence="2" type="ORF">Klosneuvirus_1_169</name>
</gene>
<dbReference type="EMBL" id="KY684108">
    <property type="protein sequence ID" value="ARF11312.1"/>
    <property type="molecule type" value="Genomic_DNA"/>
</dbReference>
<reference evidence="2" key="1">
    <citation type="journal article" date="2017" name="Science">
        <title>Giant viruses with an expanded complement of translation system components.</title>
        <authorList>
            <person name="Schulz F."/>
            <person name="Yutin N."/>
            <person name="Ivanova N.N."/>
            <person name="Ortega D.R."/>
            <person name="Lee T.K."/>
            <person name="Vierheilig J."/>
            <person name="Daims H."/>
            <person name="Horn M."/>
            <person name="Wagner M."/>
            <person name="Jensen G.J."/>
            <person name="Kyrpides N.C."/>
            <person name="Koonin E.V."/>
            <person name="Woyke T."/>
        </authorList>
    </citation>
    <scope>NUCLEOTIDE SEQUENCE</scope>
    <source>
        <strain evidence="2">KNV1</strain>
    </source>
</reference>
<evidence type="ECO:0000256" key="1">
    <source>
        <dbReference type="SAM" id="Phobius"/>
    </source>
</evidence>
<feature type="transmembrane region" description="Helical" evidence="1">
    <location>
        <begin position="45"/>
        <end position="62"/>
    </location>
</feature>
<protein>
    <submittedName>
        <fullName evidence="2">Uncharacterized protein</fullName>
    </submittedName>
</protein>
<keyword evidence="1" id="KW-1133">Transmembrane helix</keyword>
<evidence type="ECO:0000313" key="2">
    <source>
        <dbReference type="EMBL" id="ARF11312.1"/>
    </source>
</evidence>
<accession>A0A1V0SHX0</accession>
<feature type="transmembrane region" description="Helical" evidence="1">
    <location>
        <begin position="12"/>
        <end position="33"/>
    </location>
</feature>
<sequence>MINLTKEDSIKMWNDIIKFLTMAIIIHLLLYIVDDYGELFSELTLKIFLYITISLVVYYLIIRKIAEKHFIEINEEKEIEKKVEKSIKKKRNHKKNK</sequence>
<organism evidence="2">
    <name type="scientific">Klosneuvirus KNV1</name>
    <dbReference type="NCBI Taxonomy" id="1977640"/>
    <lineage>
        <taxon>Viruses</taxon>
        <taxon>Varidnaviria</taxon>
        <taxon>Bamfordvirae</taxon>
        <taxon>Nucleocytoviricota</taxon>
        <taxon>Megaviricetes</taxon>
        <taxon>Imitervirales</taxon>
        <taxon>Mimiviridae</taxon>
        <taxon>Klosneuvirinae</taxon>
        <taxon>Klosneuvirus</taxon>
    </lineage>
</organism>